<feature type="domain" description="Molybdopterin dinucleotide-binding" evidence="6">
    <location>
        <begin position="403"/>
        <end position="510"/>
    </location>
</feature>
<evidence type="ECO:0000313" key="8">
    <source>
        <dbReference type="Proteomes" id="UP000198553"/>
    </source>
</evidence>
<dbReference type="PANTHER" id="PTHR43105">
    <property type="entry name" value="RESPIRATORY NITRATE REDUCTASE"/>
    <property type="match status" value="1"/>
</dbReference>
<dbReference type="GO" id="GO:0003954">
    <property type="term" value="F:NADH dehydrogenase activity"/>
    <property type="evidence" value="ECO:0007669"/>
    <property type="project" value="TreeGrafter"/>
</dbReference>
<keyword evidence="4" id="KW-0411">Iron-sulfur</keyword>
<name>A0A1H8HLW7_9BACI</name>
<protein>
    <submittedName>
        <fullName evidence="7">Formate dehydrogenase alpha subunit</fullName>
    </submittedName>
</protein>
<dbReference type="Proteomes" id="UP000198553">
    <property type="component" value="Unassembled WGS sequence"/>
</dbReference>
<dbReference type="InterPro" id="IPR006655">
    <property type="entry name" value="Mopterin_OxRdtase_prok_CS"/>
</dbReference>
<keyword evidence="3" id="KW-0408">Iron</keyword>
<dbReference type="InterPro" id="IPR006657">
    <property type="entry name" value="MoPterin_dinucl-bd_dom"/>
</dbReference>
<evidence type="ECO:0000313" key="7">
    <source>
        <dbReference type="EMBL" id="SEN57161.1"/>
    </source>
</evidence>
<keyword evidence="8" id="KW-1185">Reference proteome</keyword>
<feature type="domain" description="Molybdopterin oxidoreductase" evidence="5">
    <location>
        <begin position="1"/>
        <end position="314"/>
    </location>
</feature>
<dbReference type="SUPFAM" id="SSF53706">
    <property type="entry name" value="Formate dehydrogenase/DMSO reductase, domains 1-3"/>
    <property type="match status" value="1"/>
</dbReference>
<dbReference type="InterPro" id="IPR050123">
    <property type="entry name" value="Prok_molybdopt-oxidoreductase"/>
</dbReference>
<dbReference type="Pfam" id="PF01568">
    <property type="entry name" value="Molydop_binding"/>
    <property type="match status" value="1"/>
</dbReference>
<evidence type="ECO:0000256" key="1">
    <source>
        <dbReference type="ARBA" id="ARBA00022723"/>
    </source>
</evidence>
<evidence type="ECO:0000256" key="3">
    <source>
        <dbReference type="ARBA" id="ARBA00023004"/>
    </source>
</evidence>
<organism evidence="7 8">
    <name type="scientific">Mesobacillus persicus</name>
    <dbReference type="NCBI Taxonomy" id="930146"/>
    <lineage>
        <taxon>Bacteria</taxon>
        <taxon>Bacillati</taxon>
        <taxon>Bacillota</taxon>
        <taxon>Bacilli</taxon>
        <taxon>Bacillales</taxon>
        <taxon>Bacillaceae</taxon>
        <taxon>Mesobacillus</taxon>
    </lineage>
</organism>
<dbReference type="GO" id="GO:0051536">
    <property type="term" value="F:iron-sulfur cluster binding"/>
    <property type="evidence" value="ECO:0007669"/>
    <property type="project" value="UniProtKB-KW"/>
</dbReference>
<dbReference type="GO" id="GO:0043546">
    <property type="term" value="F:molybdopterin cofactor binding"/>
    <property type="evidence" value="ECO:0007669"/>
    <property type="project" value="InterPro"/>
</dbReference>
<dbReference type="GO" id="GO:0016020">
    <property type="term" value="C:membrane"/>
    <property type="evidence" value="ECO:0007669"/>
    <property type="project" value="TreeGrafter"/>
</dbReference>
<dbReference type="Gene3D" id="2.40.40.20">
    <property type="match status" value="1"/>
</dbReference>
<dbReference type="CDD" id="cd00508">
    <property type="entry name" value="MopB_CT_Fdh-Nap-like"/>
    <property type="match status" value="1"/>
</dbReference>
<dbReference type="STRING" id="930146.SAMN05192533_11567"/>
<evidence type="ECO:0000259" key="5">
    <source>
        <dbReference type="Pfam" id="PF00384"/>
    </source>
</evidence>
<keyword evidence="1" id="KW-0479">Metal-binding</keyword>
<proteinExistence type="predicted"/>
<gene>
    <name evidence="7" type="ORF">SAMN05192533_11567</name>
</gene>
<dbReference type="PROSITE" id="PS00932">
    <property type="entry name" value="MOLYBDOPTERIN_PROK_3"/>
    <property type="match status" value="1"/>
</dbReference>
<dbReference type="Gene3D" id="3.40.228.10">
    <property type="entry name" value="Dimethylsulfoxide Reductase, domain 2"/>
    <property type="match status" value="1"/>
</dbReference>
<keyword evidence="2" id="KW-0560">Oxidoreductase</keyword>
<evidence type="ECO:0000259" key="6">
    <source>
        <dbReference type="Pfam" id="PF01568"/>
    </source>
</evidence>
<dbReference type="EMBL" id="FOBW01000015">
    <property type="protein sequence ID" value="SEN57161.1"/>
    <property type="molecule type" value="Genomic_DNA"/>
</dbReference>
<dbReference type="SUPFAM" id="SSF50692">
    <property type="entry name" value="ADC-like"/>
    <property type="match status" value="1"/>
</dbReference>
<evidence type="ECO:0000256" key="2">
    <source>
        <dbReference type="ARBA" id="ARBA00023002"/>
    </source>
</evidence>
<dbReference type="InterPro" id="IPR009010">
    <property type="entry name" value="Asp_de-COase-like_dom_sf"/>
</dbReference>
<reference evidence="8" key="1">
    <citation type="submission" date="2016-10" db="EMBL/GenBank/DDBJ databases">
        <authorList>
            <person name="Varghese N."/>
            <person name="Submissions S."/>
        </authorList>
    </citation>
    <scope>NUCLEOTIDE SEQUENCE [LARGE SCALE GENOMIC DNA]</scope>
    <source>
        <strain evidence="8">B48,IBRC-M 10115,DSM 25386,CECT 8001</strain>
    </source>
</reference>
<evidence type="ECO:0000256" key="4">
    <source>
        <dbReference type="ARBA" id="ARBA00023014"/>
    </source>
</evidence>
<dbReference type="AlphaFoldDB" id="A0A1H8HLW7"/>
<accession>A0A1H8HLW7</accession>
<dbReference type="OrthoDB" id="9805142at2"/>
<dbReference type="GO" id="GO:0022904">
    <property type="term" value="P:respiratory electron transport chain"/>
    <property type="evidence" value="ECO:0007669"/>
    <property type="project" value="TreeGrafter"/>
</dbReference>
<dbReference type="PANTHER" id="PTHR43105:SF14">
    <property type="entry name" value="FORMATE DEHYDROGENASE H"/>
    <property type="match status" value="1"/>
</dbReference>
<dbReference type="Pfam" id="PF00384">
    <property type="entry name" value="Molybdopterin"/>
    <property type="match status" value="1"/>
</dbReference>
<dbReference type="GO" id="GO:0046872">
    <property type="term" value="F:metal ion binding"/>
    <property type="evidence" value="ECO:0007669"/>
    <property type="project" value="UniProtKB-KW"/>
</dbReference>
<dbReference type="InterPro" id="IPR006656">
    <property type="entry name" value="Mopterin_OxRdtase"/>
</dbReference>
<sequence>MGSNTTEAHPIIGNKIKKAAKSGLKVIVVDPRKIDIVKSAHRHLQIEVGSDIALMNAMMHVIIKEGLYNNQFILQHTTEFEKLKKQVERYTPEYSAEITGLSVEDIIDTAREYAKAEKSMIAYTLGITEHHCGVNNVFDIANLALLTGQIGREGTGIMPLRGQNNVQGAGDMGCLPNQLTGAVSITDDAYRSRFETAWGMEVNASIGDTQTRTFERIENGDLKALYIIGENPLLADVHMNHTRELLQKLDLLIVQDIFLTETAEYADVVLPAKSWGEVDGTYTNTDRRIQRVRKAVEAAPDTKEDWEILCELSTRLGYPMHYETSEDIWNEVRELAWELYGGISYERLESEYSVHYPCPDEQHPGTRILHVGFHDLVEGQKVSTFVPVDYTEPIERPDSEYPFTLTTGRRLESYNTHSQTRHYADGVKIRQKEETVDIHPEDAAKLGIIDGDLVEVSSRRGELQVKAKITEQVVPGLVFMSFHWSEVPTNVLTINEFDPISGTAEFKACAVQIKPVTV</sequence>
<dbReference type="Gene3D" id="3.40.50.740">
    <property type="match status" value="1"/>
</dbReference>